<dbReference type="PRINTS" id="PR00757">
    <property type="entry name" value="AMINEOXDASEF"/>
</dbReference>
<evidence type="ECO:0000256" key="3">
    <source>
        <dbReference type="ARBA" id="ARBA00023002"/>
    </source>
</evidence>
<evidence type="ECO:0000256" key="1">
    <source>
        <dbReference type="ARBA" id="ARBA00001974"/>
    </source>
</evidence>
<evidence type="ECO:0000256" key="4">
    <source>
        <dbReference type="PIRSR" id="PIRSR601613-1"/>
    </source>
</evidence>
<evidence type="ECO:0000313" key="6">
    <source>
        <dbReference type="EMBL" id="AMU88041.1"/>
    </source>
</evidence>
<dbReference type="Gene3D" id="3.90.660.10">
    <property type="match status" value="1"/>
</dbReference>
<name>A0AAC8YXH9_SPHMC</name>
<dbReference type="PANTHER" id="PTHR43563:SF1">
    <property type="entry name" value="AMINE OXIDASE [FLAVIN-CONTAINING] B"/>
    <property type="match status" value="1"/>
</dbReference>
<accession>A0AAC8YXH9</accession>
<dbReference type="InterPro" id="IPR001613">
    <property type="entry name" value="Flavin_amine_oxidase"/>
</dbReference>
<gene>
    <name evidence="6" type="ORF">ATM17_03115</name>
</gene>
<dbReference type="Proteomes" id="UP000076088">
    <property type="component" value="Chromosome"/>
</dbReference>
<feature type="domain" description="Amine oxidase" evidence="5">
    <location>
        <begin position="37"/>
        <end position="453"/>
    </location>
</feature>
<comment type="similarity">
    <text evidence="2">Belongs to the flavin monoamine oxidase family.</text>
</comment>
<sequence length="460" mass="49314">MATAAAGVMASSIAQARPASGGKDKGDYDAIIVGAGFAGLTAARELKRHGYKVLILEARDRIGGRTYTAEFDGKPNDMGGTWVHWFQPHVWAEINRYGVELEESPGNFADDVIYLDEAGTRHHAKLSERGAEFYGPVQTMFADARAIMPRPAEPFADPGWIAADTISVADKIAASSLTPEARILAATIFAASSGGAAENVSWVDIVRLVALSGYSLELESDVVSRFKLKGGMRSLYSALADDCGATIELNSPVATIETTGDGVRIIGTNGKAWSARAAISTLPLNTLKDVGFRPPLPRQKLDVSVEGHAGKANKIHILIEGERPIFTAWAPGTGPSPINHMFWDGAANGRTHLIAFGSGDHPLRIMDKGEVQKVVRQFLPDAVVVDVKAHDWNNDPYSRGAWCISRPGQISKALKDLQAPHGRIFFASGDWASAWRSAIDGAIEQGITTSRALHRLLTGN</sequence>
<evidence type="ECO:0000259" key="5">
    <source>
        <dbReference type="Pfam" id="PF01593"/>
    </source>
</evidence>
<feature type="binding site" evidence="4">
    <location>
        <position position="253"/>
    </location>
    <ligand>
        <name>FAD</name>
        <dbReference type="ChEBI" id="CHEBI:57692"/>
    </ligand>
</feature>
<dbReference type="SUPFAM" id="SSF51905">
    <property type="entry name" value="FAD/NAD(P)-binding domain"/>
    <property type="match status" value="1"/>
</dbReference>
<reference evidence="7" key="1">
    <citation type="submission" date="2015-11" db="EMBL/GenBank/DDBJ databases">
        <title>Complete genome sequence of a polyethylene-glycol degrader Sphingopyxis macrogoltabida 203N (NBRC 111659).</title>
        <authorList>
            <person name="Yoshiyuki O."/>
            <person name="Shouta N."/>
            <person name="Nagata Y."/>
            <person name="Numata M."/>
            <person name="Tsuchikane K."/>
            <person name="Hosoyama A."/>
            <person name="Yamazoe A."/>
            <person name="Tsuda M."/>
            <person name="Fujita N."/>
            <person name="Kawai F."/>
        </authorList>
    </citation>
    <scope>NUCLEOTIDE SEQUENCE [LARGE SCALE GENOMIC DNA]</scope>
    <source>
        <strain evidence="7">203N</strain>
    </source>
</reference>
<protein>
    <recommendedName>
        <fullName evidence="5">Amine oxidase domain-containing protein</fullName>
    </recommendedName>
</protein>
<comment type="cofactor">
    <cofactor evidence="1">
        <name>FAD</name>
        <dbReference type="ChEBI" id="CHEBI:57692"/>
    </cofactor>
</comment>
<dbReference type="Gene3D" id="3.50.50.60">
    <property type="entry name" value="FAD/NAD(P)-binding domain"/>
    <property type="match status" value="1"/>
</dbReference>
<keyword evidence="7" id="KW-1185">Reference proteome</keyword>
<feature type="binding site" evidence="4">
    <location>
        <position position="356"/>
    </location>
    <ligand>
        <name>substrate</name>
    </ligand>
</feature>
<dbReference type="InterPro" id="IPR002937">
    <property type="entry name" value="Amino_oxidase"/>
</dbReference>
<proteinExistence type="inferred from homology"/>
<dbReference type="Pfam" id="PF01593">
    <property type="entry name" value="Amino_oxidase"/>
    <property type="match status" value="1"/>
</dbReference>
<dbReference type="EMBL" id="CP013344">
    <property type="protein sequence ID" value="AMU88041.1"/>
    <property type="molecule type" value="Genomic_DNA"/>
</dbReference>
<evidence type="ECO:0000313" key="7">
    <source>
        <dbReference type="Proteomes" id="UP000076088"/>
    </source>
</evidence>
<dbReference type="GO" id="GO:0016491">
    <property type="term" value="F:oxidoreductase activity"/>
    <property type="evidence" value="ECO:0007669"/>
    <property type="project" value="UniProtKB-KW"/>
</dbReference>
<feature type="binding site" evidence="4">
    <location>
        <begin position="57"/>
        <end position="58"/>
    </location>
    <ligand>
        <name>FAD</name>
        <dbReference type="ChEBI" id="CHEBI:57692"/>
    </ligand>
</feature>
<dbReference type="InterPro" id="IPR050703">
    <property type="entry name" value="Flavin_MAO"/>
</dbReference>
<reference evidence="6 7" key="2">
    <citation type="journal article" date="2016" name="Genome Announc.">
        <title>Complete Genome Sequence of Sphingopyxis macrogoltabida Strain 203N (NBRC 111659), a Polyethylene Glycol Degrader.</title>
        <authorList>
            <person name="Ohtsubo Y."/>
            <person name="Nonoyama S."/>
            <person name="Nagata Y."/>
            <person name="Numata M."/>
            <person name="Tsuchikane K."/>
            <person name="Hosoyama A."/>
            <person name="Yamazoe A."/>
            <person name="Tsuda M."/>
            <person name="Fujita N."/>
            <person name="Kawai F."/>
        </authorList>
    </citation>
    <scope>NUCLEOTIDE SEQUENCE [LARGE SCALE GENOMIC DNA]</scope>
    <source>
        <strain evidence="6 7">203N</strain>
    </source>
</reference>
<dbReference type="InterPro" id="IPR036188">
    <property type="entry name" value="FAD/NAD-bd_sf"/>
</dbReference>
<evidence type="ECO:0000256" key="2">
    <source>
        <dbReference type="ARBA" id="ARBA00005995"/>
    </source>
</evidence>
<organism evidence="6 7">
    <name type="scientific">Sphingopyxis macrogoltabida</name>
    <name type="common">Sphingomonas macrogoltabidus</name>
    <dbReference type="NCBI Taxonomy" id="33050"/>
    <lineage>
        <taxon>Bacteria</taxon>
        <taxon>Pseudomonadati</taxon>
        <taxon>Pseudomonadota</taxon>
        <taxon>Alphaproteobacteria</taxon>
        <taxon>Sphingomonadales</taxon>
        <taxon>Sphingomonadaceae</taxon>
        <taxon>Sphingopyxis</taxon>
    </lineage>
</organism>
<keyword evidence="3" id="KW-0560">Oxidoreductase</keyword>
<dbReference type="AlphaFoldDB" id="A0AAC8YXH9"/>
<dbReference type="Gene3D" id="1.10.405.10">
    <property type="entry name" value="Guanine Nucleotide Dissociation Inhibitor, domain 1"/>
    <property type="match status" value="1"/>
</dbReference>
<dbReference type="PANTHER" id="PTHR43563">
    <property type="entry name" value="AMINE OXIDASE"/>
    <property type="match status" value="1"/>
</dbReference>